<keyword evidence="4" id="KW-0804">Transcription</keyword>
<dbReference type="InterPro" id="IPR036388">
    <property type="entry name" value="WH-like_DNA-bd_sf"/>
</dbReference>
<dbReference type="InterPro" id="IPR001766">
    <property type="entry name" value="Fork_head_dom"/>
</dbReference>
<dbReference type="EMBL" id="LT550334">
    <property type="protein sequence ID" value="SAL95574.1"/>
    <property type="molecule type" value="Genomic_DNA"/>
</dbReference>
<gene>
    <name evidence="9" type="primary">ABSGL_00903.1 scaffold 958</name>
</gene>
<name>A0A163IVH7_ABSGL</name>
<keyword evidence="5 6" id="KW-0539">Nucleus</keyword>
<evidence type="ECO:0000256" key="7">
    <source>
        <dbReference type="SAM" id="MobiDB-lite"/>
    </source>
</evidence>
<dbReference type="GO" id="GO:0000978">
    <property type="term" value="F:RNA polymerase II cis-regulatory region sequence-specific DNA binding"/>
    <property type="evidence" value="ECO:0007669"/>
    <property type="project" value="TreeGrafter"/>
</dbReference>
<proteinExistence type="predicted"/>
<dbReference type="Gene3D" id="1.10.10.10">
    <property type="entry name" value="Winged helix-like DNA-binding domain superfamily/Winged helix DNA-binding domain"/>
    <property type="match status" value="1"/>
</dbReference>
<feature type="domain" description="Fork-head" evidence="8">
    <location>
        <begin position="17"/>
        <end position="109"/>
    </location>
</feature>
<sequence length="179" mass="20706">MPLTITPSWKPLDAREKPPYSYATLIAHALLSSADGQLKLGDIYTWIAHHYPFYKLDKPGWQNSIRHNLSFNKTRFKRLVRQKKGSPWRLVKGSEKEFIRRLTIGQRHHVLNCPQTKKAVGLFSSFKHRTALPMIVTGPEDYQTKTRCAQSDDDDESPPATPEDPPFDLEQFFCFEGYQ</sequence>
<reference evidence="9" key="1">
    <citation type="submission" date="2016-04" db="EMBL/GenBank/DDBJ databases">
        <authorList>
            <person name="Evans L.H."/>
            <person name="Alamgir A."/>
            <person name="Owens N."/>
            <person name="Weber N.D."/>
            <person name="Virtaneva K."/>
            <person name="Barbian K."/>
            <person name="Babar A."/>
            <person name="Rosenke K."/>
        </authorList>
    </citation>
    <scope>NUCLEOTIDE SEQUENCE [LARGE SCALE GENOMIC DNA]</scope>
    <source>
        <strain evidence="9">CBS 101.48</strain>
    </source>
</reference>
<dbReference type="PANTHER" id="PTHR45881">
    <property type="entry name" value="CHECKPOINT SUPPRESSOR 1-LIKE, ISOFORM A-RELATED"/>
    <property type="match status" value="1"/>
</dbReference>
<dbReference type="InterPro" id="IPR018122">
    <property type="entry name" value="TF_fork_head_CS_1"/>
</dbReference>
<comment type="subcellular location">
    <subcellularLocation>
        <location evidence="1 6">Nucleus</location>
    </subcellularLocation>
</comment>
<dbReference type="InterPro" id="IPR036390">
    <property type="entry name" value="WH_DNA-bd_sf"/>
</dbReference>
<dbReference type="Pfam" id="PF00250">
    <property type="entry name" value="Forkhead"/>
    <property type="match status" value="1"/>
</dbReference>
<dbReference type="PRINTS" id="PR00053">
    <property type="entry name" value="FORKHEAD"/>
</dbReference>
<evidence type="ECO:0000256" key="3">
    <source>
        <dbReference type="ARBA" id="ARBA00023125"/>
    </source>
</evidence>
<keyword evidence="2" id="KW-0805">Transcription regulation</keyword>
<evidence type="ECO:0000256" key="1">
    <source>
        <dbReference type="ARBA" id="ARBA00004123"/>
    </source>
</evidence>
<dbReference type="PROSITE" id="PS00657">
    <property type="entry name" value="FORK_HEAD_1"/>
    <property type="match status" value="1"/>
</dbReference>
<dbReference type="PROSITE" id="PS50039">
    <property type="entry name" value="FORK_HEAD_3"/>
    <property type="match status" value="1"/>
</dbReference>
<dbReference type="PANTHER" id="PTHR45881:SF1">
    <property type="entry name" value="FORK HEAD PROTEIN HOMOLOG 2"/>
    <property type="match status" value="1"/>
</dbReference>
<dbReference type="GO" id="GO:0005634">
    <property type="term" value="C:nucleus"/>
    <property type="evidence" value="ECO:0007669"/>
    <property type="project" value="UniProtKB-SubCell"/>
</dbReference>
<feature type="DNA-binding region" description="Fork-head" evidence="6">
    <location>
        <begin position="17"/>
        <end position="109"/>
    </location>
</feature>
<evidence type="ECO:0000259" key="8">
    <source>
        <dbReference type="PROSITE" id="PS50039"/>
    </source>
</evidence>
<evidence type="ECO:0000256" key="4">
    <source>
        <dbReference type="ARBA" id="ARBA00023163"/>
    </source>
</evidence>
<protein>
    <recommendedName>
        <fullName evidence="8">Fork-head domain-containing protein</fullName>
    </recommendedName>
</protein>
<organism evidence="9">
    <name type="scientific">Absidia glauca</name>
    <name type="common">Pin mould</name>
    <dbReference type="NCBI Taxonomy" id="4829"/>
    <lineage>
        <taxon>Eukaryota</taxon>
        <taxon>Fungi</taxon>
        <taxon>Fungi incertae sedis</taxon>
        <taxon>Mucoromycota</taxon>
        <taxon>Mucoromycotina</taxon>
        <taxon>Mucoromycetes</taxon>
        <taxon>Mucorales</taxon>
        <taxon>Cunninghamellaceae</taxon>
        <taxon>Absidia</taxon>
    </lineage>
</organism>
<accession>A0A163IVH7</accession>
<keyword evidence="10" id="KW-1185">Reference proteome</keyword>
<evidence type="ECO:0000256" key="5">
    <source>
        <dbReference type="ARBA" id="ARBA00023242"/>
    </source>
</evidence>
<dbReference type="GO" id="GO:0000981">
    <property type="term" value="F:DNA-binding transcription factor activity, RNA polymerase II-specific"/>
    <property type="evidence" value="ECO:0007669"/>
    <property type="project" value="TreeGrafter"/>
</dbReference>
<dbReference type="InParanoid" id="A0A163IVH7"/>
<evidence type="ECO:0000313" key="10">
    <source>
        <dbReference type="Proteomes" id="UP000078561"/>
    </source>
</evidence>
<feature type="region of interest" description="Disordered" evidence="7">
    <location>
        <begin position="143"/>
        <end position="168"/>
    </location>
</feature>
<evidence type="ECO:0000256" key="2">
    <source>
        <dbReference type="ARBA" id="ARBA00023015"/>
    </source>
</evidence>
<dbReference type="Proteomes" id="UP000078561">
    <property type="component" value="Unassembled WGS sequence"/>
</dbReference>
<dbReference type="STRING" id="4829.A0A163IVH7"/>
<evidence type="ECO:0000313" key="9">
    <source>
        <dbReference type="EMBL" id="SAL95574.1"/>
    </source>
</evidence>
<dbReference type="SUPFAM" id="SSF46785">
    <property type="entry name" value="Winged helix' DNA-binding domain"/>
    <property type="match status" value="1"/>
</dbReference>
<dbReference type="PROSITE" id="PS00658">
    <property type="entry name" value="FORK_HEAD_2"/>
    <property type="match status" value="1"/>
</dbReference>
<dbReference type="SMART" id="SM00339">
    <property type="entry name" value="FH"/>
    <property type="match status" value="1"/>
</dbReference>
<evidence type="ECO:0000256" key="6">
    <source>
        <dbReference type="PROSITE-ProRule" id="PRU00089"/>
    </source>
</evidence>
<dbReference type="CDD" id="cd00059">
    <property type="entry name" value="FH_FOX"/>
    <property type="match status" value="1"/>
</dbReference>
<dbReference type="InterPro" id="IPR030456">
    <property type="entry name" value="TF_fork_head_CS_2"/>
</dbReference>
<dbReference type="OrthoDB" id="5954824at2759"/>
<keyword evidence="3 6" id="KW-0238">DNA-binding</keyword>
<dbReference type="AlphaFoldDB" id="A0A163IVH7"/>